<dbReference type="InterPro" id="IPR011528">
    <property type="entry name" value="NERD"/>
</dbReference>
<reference evidence="3 4" key="1">
    <citation type="submission" date="2020-09" db="EMBL/GenBank/DDBJ databases">
        <authorList>
            <person name="Tanuku N.R.S."/>
        </authorList>
    </citation>
    <scope>NUCLEOTIDE SEQUENCE [LARGE SCALE GENOMIC DNA]</scope>
    <source>
        <strain evidence="3 4">AK62</strain>
    </source>
</reference>
<name>A0ABS3ZE14_9GAMM</name>
<evidence type="ECO:0000259" key="2">
    <source>
        <dbReference type="PROSITE" id="PS50965"/>
    </source>
</evidence>
<evidence type="ECO:0000313" key="4">
    <source>
        <dbReference type="Proteomes" id="UP000810171"/>
    </source>
</evidence>
<comment type="caution">
    <text evidence="3">The sequence shown here is derived from an EMBL/GenBank/DDBJ whole genome shotgun (WGS) entry which is preliminary data.</text>
</comment>
<accession>A0ABS3ZE14</accession>
<feature type="domain" description="NERD" evidence="2">
    <location>
        <begin position="33"/>
        <end position="140"/>
    </location>
</feature>
<keyword evidence="1" id="KW-0472">Membrane</keyword>
<dbReference type="Pfam" id="PF08378">
    <property type="entry name" value="NERD"/>
    <property type="match status" value="1"/>
</dbReference>
<sequence>MDFVPLISQVFSTLWYLIPLFILAGVLKSPWFKGVMGELIVNLSARYLLDQNHYPLIKNVTLPAAEGTTQIDHVIVSAYGVFVVETKNIQGWSFGSPHQKQWTQKIFKHSSRFQSPLHQNYKHLKALQGLLSLEECKLHA</sequence>
<evidence type="ECO:0000256" key="1">
    <source>
        <dbReference type="SAM" id="Phobius"/>
    </source>
</evidence>
<evidence type="ECO:0000313" key="3">
    <source>
        <dbReference type="EMBL" id="MBP0049274.1"/>
    </source>
</evidence>
<dbReference type="PROSITE" id="PS50965">
    <property type="entry name" value="NERD"/>
    <property type="match status" value="1"/>
</dbReference>
<feature type="transmembrane region" description="Helical" evidence="1">
    <location>
        <begin position="6"/>
        <end position="27"/>
    </location>
</feature>
<keyword evidence="1" id="KW-0812">Transmembrane</keyword>
<proteinExistence type="predicted"/>
<gene>
    <name evidence="3" type="ORF">H9C73_11050</name>
</gene>
<protein>
    <submittedName>
        <fullName evidence="3">NERD domain-containing protein</fullName>
    </submittedName>
</protein>
<organism evidence="3 4">
    <name type="scientific">Marinobacterium alkalitolerans</name>
    <dbReference type="NCBI Taxonomy" id="1542925"/>
    <lineage>
        <taxon>Bacteria</taxon>
        <taxon>Pseudomonadati</taxon>
        <taxon>Pseudomonadota</taxon>
        <taxon>Gammaproteobacteria</taxon>
        <taxon>Oceanospirillales</taxon>
        <taxon>Oceanospirillaceae</taxon>
        <taxon>Marinobacterium</taxon>
    </lineage>
</organism>
<keyword evidence="1" id="KW-1133">Transmembrane helix</keyword>
<dbReference type="EMBL" id="JACVEW010000016">
    <property type="protein sequence ID" value="MBP0049274.1"/>
    <property type="molecule type" value="Genomic_DNA"/>
</dbReference>
<dbReference type="Proteomes" id="UP000810171">
    <property type="component" value="Unassembled WGS sequence"/>
</dbReference>
<dbReference type="RefSeq" id="WP_209287890.1">
    <property type="nucleotide sequence ID" value="NZ_JACVEW010000016.1"/>
</dbReference>
<keyword evidence="4" id="KW-1185">Reference proteome</keyword>